<evidence type="ECO:0000256" key="3">
    <source>
        <dbReference type="PROSITE-ProRule" id="PRU00781"/>
    </source>
</evidence>
<keyword evidence="3" id="KW-0808">Transferase</keyword>
<evidence type="ECO:0000259" key="4">
    <source>
        <dbReference type="PROSITE" id="PS51455"/>
    </source>
</evidence>
<evidence type="ECO:0000256" key="1">
    <source>
        <dbReference type="ARBA" id="ARBA00012172"/>
    </source>
</evidence>
<dbReference type="KEGG" id="cqi:110714353"/>
<dbReference type="Gene3D" id="3.30.810.10">
    <property type="entry name" value="2-Layer Sandwich"/>
    <property type="match status" value="1"/>
</dbReference>
<sequence length="399" mass="45802">MALLRKQLSFSSSSFKSSRSTNIHYPLNSSHPPGTISEFVWKDYSPVLFRNIQELGDVNYDDYMISVCNHENLLELTVRGSGKPFQVSHDDRFVIKTLRKSEAKVLLEMLPSFYDHIQKYGNSLLAKYYGLHATRPGSGGTKIYFVVMENLLRTELQIHKRYDLKGSSQGRSATKNGTQPILALKDPEFDFCFYLNFSIQSQILEQIKLDCKYLEEQGIMDYSLLLGIHVEQTRRDSEKGRPCHDPLQVQNGMDRTQSEIVEPYHSRDPTFSHFFTTASATEANRPNVTRFGAKIQARAVKVRQCVPKESNHSSSKLQDSKNVYLFLGIIDFLQDYNVMKRLEHAYKSLHYDSKTISSVNPNFYATRFQDFLSKVFLVEESSSPQPERLVIQKATSLQS</sequence>
<dbReference type="PANTHER" id="PTHR23086:SF111">
    <property type="entry name" value="PHOSPHATIDYLINOSITOL 4-PHOSPHATE 5-KINASE 10"/>
    <property type="match status" value="1"/>
</dbReference>
<organism evidence="5 6">
    <name type="scientific">Chenopodium quinoa</name>
    <name type="common">Quinoa</name>
    <dbReference type="NCBI Taxonomy" id="63459"/>
    <lineage>
        <taxon>Eukaryota</taxon>
        <taxon>Viridiplantae</taxon>
        <taxon>Streptophyta</taxon>
        <taxon>Embryophyta</taxon>
        <taxon>Tracheophyta</taxon>
        <taxon>Spermatophyta</taxon>
        <taxon>Magnoliopsida</taxon>
        <taxon>eudicotyledons</taxon>
        <taxon>Gunneridae</taxon>
        <taxon>Pentapetalae</taxon>
        <taxon>Caryophyllales</taxon>
        <taxon>Chenopodiaceae</taxon>
        <taxon>Chenopodioideae</taxon>
        <taxon>Atripliceae</taxon>
        <taxon>Chenopodium</taxon>
    </lineage>
</organism>
<dbReference type="InterPro" id="IPR002498">
    <property type="entry name" value="PInositol-4-P-4/5-kinase_core"/>
</dbReference>
<dbReference type="GO" id="GO:0005524">
    <property type="term" value="F:ATP binding"/>
    <property type="evidence" value="ECO:0007669"/>
    <property type="project" value="UniProtKB-UniRule"/>
</dbReference>
<name>A0A803KZH3_CHEQI</name>
<evidence type="ECO:0000313" key="5">
    <source>
        <dbReference type="EnsemblPlants" id="AUR62004433-RA:cds"/>
    </source>
</evidence>
<keyword evidence="3" id="KW-0547">Nucleotide-binding</keyword>
<keyword evidence="2 3" id="KW-0418">Kinase</keyword>
<dbReference type="PANTHER" id="PTHR23086">
    <property type="entry name" value="PHOSPHATIDYLINOSITOL-4-PHOSPHATE 5-KINASE"/>
    <property type="match status" value="1"/>
</dbReference>
<dbReference type="EC" id="2.7.1.68" evidence="1"/>
<dbReference type="GO" id="GO:0046854">
    <property type="term" value="P:phosphatidylinositol phosphate biosynthetic process"/>
    <property type="evidence" value="ECO:0007669"/>
    <property type="project" value="TreeGrafter"/>
</dbReference>
<gene>
    <name evidence="5" type="primary">LOC110714353</name>
</gene>
<dbReference type="GeneID" id="110714353"/>
<dbReference type="InterPro" id="IPR027483">
    <property type="entry name" value="PInositol-4-P-4/5-kinase_C_sf"/>
</dbReference>
<reference evidence="5" key="2">
    <citation type="submission" date="2021-03" db="UniProtKB">
        <authorList>
            <consortium name="EnsemblPlants"/>
        </authorList>
    </citation>
    <scope>IDENTIFICATION</scope>
</reference>
<keyword evidence="3" id="KW-0067">ATP-binding</keyword>
<dbReference type="PROSITE" id="PS51455">
    <property type="entry name" value="PIPK"/>
    <property type="match status" value="1"/>
</dbReference>
<dbReference type="SMART" id="SM00330">
    <property type="entry name" value="PIPKc"/>
    <property type="match status" value="1"/>
</dbReference>
<dbReference type="SUPFAM" id="SSF56104">
    <property type="entry name" value="SAICAR synthase-like"/>
    <property type="match status" value="1"/>
</dbReference>
<dbReference type="Gene3D" id="3.30.800.10">
    <property type="entry name" value="Phosphatidylinositol Phosphate Kinase II Beta"/>
    <property type="match status" value="1"/>
</dbReference>
<reference evidence="5" key="1">
    <citation type="journal article" date="2017" name="Nature">
        <title>The genome of Chenopodium quinoa.</title>
        <authorList>
            <person name="Jarvis D.E."/>
            <person name="Ho Y.S."/>
            <person name="Lightfoot D.J."/>
            <person name="Schmoeckel S.M."/>
            <person name="Li B."/>
            <person name="Borm T.J.A."/>
            <person name="Ohyanagi H."/>
            <person name="Mineta K."/>
            <person name="Michell C.T."/>
            <person name="Saber N."/>
            <person name="Kharbatia N.M."/>
            <person name="Rupper R.R."/>
            <person name="Sharp A.R."/>
            <person name="Dally N."/>
            <person name="Boughton B.A."/>
            <person name="Woo Y.H."/>
            <person name="Gao G."/>
            <person name="Schijlen E.G.W.M."/>
            <person name="Guo X."/>
            <person name="Momin A.A."/>
            <person name="Negrao S."/>
            <person name="Al-Babili S."/>
            <person name="Gehring C."/>
            <person name="Roessner U."/>
            <person name="Jung C."/>
            <person name="Murphy K."/>
            <person name="Arold S.T."/>
            <person name="Gojobori T."/>
            <person name="van der Linden C.G."/>
            <person name="van Loo E.N."/>
            <person name="Jellen E.N."/>
            <person name="Maughan P.J."/>
            <person name="Tester M."/>
        </authorList>
    </citation>
    <scope>NUCLEOTIDE SEQUENCE [LARGE SCALE GENOMIC DNA]</scope>
    <source>
        <strain evidence="5">cv. PI 614886</strain>
    </source>
</reference>
<evidence type="ECO:0000313" key="6">
    <source>
        <dbReference type="Proteomes" id="UP000596660"/>
    </source>
</evidence>
<keyword evidence="6" id="KW-1185">Reference proteome</keyword>
<evidence type="ECO:0000256" key="2">
    <source>
        <dbReference type="ARBA" id="ARBA00022777"/>
    </source>
</evidence>
<dbReference type="EnsemblPlants" id="AUR62004433-RA">
    <property type="protein sequence ID" value="AUR62004433-RA:cds"/>
    <property type="gene ID" value="AUR62004433"/>
</dbReference>
<dbReference type="SMR" id="A0A803KZH3"/>
<dbReference type="OMA" id="KERADYH"/>
<proteinExistence type="predicted"/>
<dbReference type="Pfam" id="PF01504">
    <property type="entry name" value="PIP5K"/>
    <property type="match status" value="1"/>
</dbReference>
<feature type="domain" description="PIPK" evidence="4">
    <location>
        <begin position="1"/>
        <end position="376"/>
    </location>
</feature>
<dbReference type="InterPro" id="IPR027484">
    <property type="entry name" value="PInositol-4-P-5-kinase_N"/>
</dbReference>
<dbReference type="Gramene" id="AUR62004433-RA">
    <property type="protein sequence ID" value="AUR62004433-RA:cds"/>
    <property type="gene ID" value="AUR62004433"/>
</dbReference>
<dbReference type="InterPro" id="IPR023610">
    <property type="entry name" value="PInositol-4/5-P-5/4-kinase"/>
</dbReference>
<protein>
    <recommendedName>
        <fullName evidence="1">1-phosphatidylinositol-4-phosphate 5-kinase</fullName>
        <ecNumber evidence="1">2.7.1.68</ecNumber>
    </recommendedName>
</protein>
<accession>A0A803KZH3</accession>
<dbReference type="AlphaFoldDB" id="A0A803KZH3"/>
<dbReference type="OrthoDB" id="70770at2759"/>
<dbReference type="GO" id="GO:0005886">
    <property type="term" value="C:plasma membrane"/>
    <property type="evidence" value="ECO:0007669"/>
    <property type="project" value="TreeGrafter"/>
</dbReference>
<dbReference type="GO" id="GO:0016308">
    <property type="term" value="F:1-phosphatidylinositol-4-phosphate 5-kinase activity"/>
    <property type="evidence" value="ECO:0007669"/>
    <property type="project" value="UniProtKB-EC"/>
</dbReference>
<dbReference type="Proteomes" id="UP000596660">
    <property type="component" value="Unplaced"/>
</dbReference>
<dbReference type="RefSeq" id="XP_021748552.1">
    <property type="nucleotide sequence ID" value="XM_021892860.1"/>
</dbReference>